<feature type="transmembrane region" description="Helical" evidence="8">
    <location>
        <begin position="131"/>
        <end position="150"/>
    </location>
</feature>
<evidence type="ECO:0000256" key="1">
    <source>
        <dbReference type="ARBA" id="ARBA00004651"/>
    </source>
</evidence>
<evidence type="ECO:0000256" key="5">
    <source>
        <dbReference type="ARBA" id="ARBA00022692"/>
    </source>
</evidence>
<feature type="transmembrane region" description="Helical" evidence="8">
    <location>
        <begin position="291"/>
        <end position="316"/>
    </location>
</feature>
<evidence type="ECO:0000256" key="2">
    <source>
        <dbReference type="ARBA" id="ARBA00010145"/>
    </source>
</evidence>
<feature type="transmembrane region" description="Helical" evidence="8">
    <location>
        <begin position="202"/>
        <end position="223"/>
    </location>
</feature>
<keyword evidence="3" id="KW-0813">Transport</keyword>
<dbReference type="Proteomes" id="UP000308167">
    <property type="component" value="Unassembled WGS sequence"/>
</dbReference>
<feature type="transmembrane region" description="Helical" evidence="8">
    <location>
        <begin position="72"/>
        <end position="92"/>
    </location>
</feature>
<reference evidence="9 10" key="1">
    <citation type="submission" date="2019-05" db="EMBL/GenBank/DDBJ databases">
        <authorList>
            <consortium name="Pathogen Informatics"/>
        </authorList>
    </citation>
    <scope>NUCLEOTIDE SEQUENCE [LARGE SCALE GENOMIC DNA]</scope>
    <source>
        <strain evidence="9 10">NM319</strain>
    </source>
</reference>
<keyword evidence="6 8" id="KW-1133">Transmembrane helix</keyword>
<organism evidence="9 10">
    <name type="scientific">Actinobacillus porcinus</name>
    <dbReference type="NCBI Taxonomy" id="51048"/>
    <lineage>
        <taxon>Bacteria</taxon>
        <taxon>Pseudomonadati</taxon>
        <taxon>Pseudomonadota</taxon>
        <taxon>Gammaproteobacteria</taxon>
        <taxon>Pasteurellales</taxon>
        <taxon>Pasteurellaceae</taxon>
        <taxon>Actinobacillus</taxon>
    </lineage>
</organism>
<proteinExistence type="inferred from homology"/>
<name>A0ABY6TLQ7_9PAST</name>
<feature type="transmembrane region" description="Helical" evidence="8">
    <location>
        <begin position="45"/>
        <end position="60"/>
    </location>
</feature>
<feature type="transmembrane region" description="Helical" evidence="8">
    <location>
        <begin position="104"/>
        <end position="125"/>
    </location>
</feature>
<protein>
    <submittedName>
        <fullName evidence="9">Auxin efflux carrier</fullName>
    </submittedName>
</protein>
<sequence>MTNFLSSFIFSINTTLPIIILLCLGKLLGKCRILDDAFSEKSMKLIFHLTLPLLLFFNIYNGKIEYSNQFDLIFIAIVGTTILFLVGEWLAAKFIIEKRERCTFVQAVFRGNNAILGLALCINAYGDVAYVPASIYSAIVVILFNVYGVITITRSLSSDKVNIARLLLNILKNPLIIAIILGLVMNYVEVSLPKPVRVTGQYLANITLPLALLCIGASIQLNYRENYSRVVTWSVVARLVIAPLFMVLLAKLIGMSGMELAIIFLMTTTPLATAAYAMVKAMGGNGTTVANIIGITTIGAMPLSSLGLMILMQLGWI</sequence>
<feature type="transmembrane region" description="Helical" evidence="8">
    <location>
        <begin position="260"/>
        <end position="279"/>
    </location>
</feature>
<dbReference type="Gene3D" id="1.20.1530.20">
    <property type="match status" value="1"/>
</dbReference>
<evidence type="ECO:0000256" key="8">
    <source>
        <dbReference type="SAM" id="Phobius"/>
    </source>
</evidence>
<comment type="subcellular location">
    <subcellularLocation>
        <location evidence="1">Cell membrane</location>
        <topology evidence="1">Multi-pass membrane protein</topology>
    </subcellularLocation>
</comment>
<keyword evidence="5 8" id="KW-0812">Transmembrane</keyword>
<comment type="caution">
    <text evidence="9">The sequence shown here is derived from an EMBL/GenBank/DDBJ whole genome shotgun (WGS) entry which is preliminary data.</text>
</comment>
<feature type="transmembrane region" description="Helical" evidence="8">
    <location>
        <begin position="235"/>
        <end position="254"/>
    </location>
</feature>
<dbReference type="PANTHER" id="PTHR36838">
    <property type="entry name" value="AUXIN EFFLUX CARRIER FAMILY PROTEIN"/>
    <property type="match status" value="1"/>
</dbReference>
<evidence type="ECO:0000256" key="4">
    <source>
        <dbReference type="ARBA" id="ARBA00022475"/>
    </source>
</evidence>
<dbReference type="InterPro" id="IPR038770">
    <property type="entry name" value="Na+/solute_symporter_sf"/>
</dbReference>
<keyword evidence="7 8" id="KW-0472">Membrane</keyword>
<feature type="transmembrane region" description="Helical" evidence="8">
    <location>
        <begin position="6"/>
        <end position="24"/>
    </location>
</feature>
<dbReference type="Pfam" id="PF03547">
    <property type="entry name" value="Mem_trans"/>
    <property type="match status" value="1"/>
</dbReference>
<comment type="similarity">
    <text evidence="2">Belongs to the auxin efflux carrier (TC 2.A.69) family.</text>
</comment>
<accession>A0ABY6TLQ7</accession>
<evidence type="ECO:0000256" key="3">
    <source>
        <dbReference type="ARBA" id="ARBA00022448"/>
    </source>
</evidence>
<keyword evidence="10" id="KW-1185">Reference proteome</keyword>
<dbReference type="PANTHER" id="PTHR36838:SF4">
    <property type="entry name" value="AUXIN EFFLUX CARRIER FAMILY PROTEIN"/>
    <property type="match status" value="1"/>
</dbReference>
<evidence type="ECO:0000313" key="9">
    <source>
        <dbReference type="EMBL" id="VTU09304.1"/>
    </source>
</evidence>
<evidence type="ECO:0000256" key="7">
    <source>
        <dbReference type="ARBA" id="ARBA00023136"/>
    </source>
</evidence>
<dbReference type="GeneID" id="86156311"/>
<evidence type="ECO:0000256" key="6">
    <source>
        <dbReference type="ARBA" id="ARBA00022989"/>
    </source>
</evidence>
<evidence type="ECO:0000313" key="10">
    <source>
        <dbReference type="Proteomes" id="UP000308167"/>
    </source>
</evidence>
<feature type="transmembrane region" description="Helical" evidence="8">
    <location>
        <begin position="170"/>
        <end position="190"/>
    </location>
</feature>
<dbReference type="InterPro" id="IPR004776">
    <property type="entry name" value="Mem_transp_PIN-like"/>
</dbReference>
<keyword evidence="4" id="KW-1003">Cell membrane</keyword>
<dbReference type="EMBL" id="CABFKI010000014">
    <property type="protein sequence ID" value="VTU09304.1"/>
    <property type="molecule type" value="Genomic_DNA"/>
</dbReference>
<gene>
    <name evidence="9" type="ORF">SAMEA1410922_01943</name>
</gene>
<dbReference type="RefSeq" id="WP_135710939.1">
    <property type="nucleotide sequence ID" value="NZ_CABFKI010000014.1"/>
</dbReference>